<dbReference type="OrthoDB" id="57307at2"/>
<dbReference type="STRING" id="1476583.DEIPH_ctg011orf0018"/>
<sequence>MTQKYTHTHTLEDLLRVTDTTAMNFGIEDVASAVQADLDAHNAVLQDIVADFAGVTTEREMASGGAVDGEMVEVDSRARSATQGMGEPGSVAFPLRDHQFAVGFEADFLRRATPAQIAVRAQQAQKAHINGLTRGIRNAIFSPADYVFRDRLVDRKELTIRALANGDGQPIITGPNGESFDPAAHTHYNAVAGVPTAVEVDNYLISEIAEHQNNNVIRIYINRGDLTTFEGVGSFKEYQRPGLVFYPGADGIPQTTRDITRTDNRAVGMLGDAELWTKPWVPQGYALAVNVNAADKPLMMRNPTAVVGPVGLYLKGAITTFPLQAQYMHAAYGLGAYNRTAAAVLQFGKGSTVYSAPTLG</sequence>
<keyword evidence="2" id="KW-1185">Reference proteome</keyword>
<dbReference type="PATRIC" id="fig|1476583.3.peg.647"/>
<evidence type="ECO:0000313" key="2">
    <source>
        <dbReference type="Proteomes" id="UP000020492"/>
    </source>
</evidence>
<protein>
    <recommendedName>
        <fullName evidence="3">Major capsid protein</fullName>
    </recommendedName>
</protein>
<gene>
    <name evidence="1" type="ORF">DEIPH_ctg011orf0018</name>
</gene>
<name>A0A016QTG6_9DEIO</name>
<dbReference type="EMBL" id="JHAC01000011">
    <property type="protein sequence ID" value="EYB69054.1"/>
    <property type="molecule type" value="Genomic_DNA"/>
</dbReference>
<comment type="caution">
    <text evidence="1">The sequence shown here is derived from an EMBL/GenBank/DDBJ whole genome shotgun (WGS) entry which is preliminary data.</text>
</comment>
<dbReference type="Proteomes" id="UP000020492">
    <property type="component" value="Unassembled WGS sequence"/>
</dbReference>
<evidence type="ECO:0000313" key="1">
    <source>
        <dbReference type="EMBL" id="EYB69054.1"/>
    </source>
</evidence>
<accession>A0A016QTG6</accession>
<dbReference type="RefSeq" id="WP_034353792.1">
    <property type="nucleotide sequence ID" value="NZ_JHAC01000011.1"/>
</dbReference>
<evidence type="ECO:0008006" key="3">
    <source>
        <dbReference type="Google" id="ProtNLM"/>
    </source>
</evidence>
<reference evidence="1 2" key="1">
    <citation type="submission" date="2014-03" db="EMBL/GenBank/DDBJ databases">
        <title>Draft genome sequence of Deinococcus phoenicis 1P10ME.</title>
        <authorList>
            <person name="Stepanov V.G."/>
            <person name="Vaishampayan P."/>
            <person name="Venkateswaran K."/>
            <person name="Fox G.E."/>
        </authorList>
    </citation>
    <scope>NUCLEOTIDE SEQUENCE [LARGE SCALE GENOMIC DNA]</scope>
    <source>
        <strain evidence="1 2">1P10ME</strain>
    </source>
</reference>
<dbReference type="AlphaFoldDB" id="A0A016QTG6"/>
<organism evidence="1 2">
    <name type="scientific">Deinococcus phoenicis</name>
    <dbReference type="NCBI Taxonomy" id="1476583"/>
    <lineage>
        <taxon>Bacteria</taxon>
        <taxon>Thermotogati</taxon>
        <taxon>Deinococcota</taxon>
        <taxon>Deinococci</taxon>
        <taxon>Deinococcales</taxon>
        <taxon>Deinococcaceae</taxon>
        <taxon>Deinococcus</taxon>
    </lineage>
</organism>
<proteinExistence type="predicted"/>